<organism evidence="2 3">
    <name type="scientific">Diploptera punctata</name>
    <name type="common">Pacific beetle cockroach</name>
    <dbReference type="NCBI Taxonomy" id="6984"/>
    <lineage>
        <taxon>Eukaryota</taxon>
        <taxon>Metazoa</taxon>
        <taxon>Ecdysozoa</taxon>
        <taxon>Arthropoda</taxon>
        <taxon>Hexapoda</taxon>
        <taxon>Insecta</taxon>
        <taxon>Pterygota</taxon>
        <taxon>Neoptera</taxon>
        <taxon>Polyneoptera</taxon>
        <taxon>Dictyoptera</taxon>
        <taxon>Blattodea</taxon>
        <taxon>Blaberoidea</taxon>
        <taxon>Blaberidae</taxon>
        <taxon>Diplopterinae</taxon>
        <taxon>Diploptera</taxon>
    </lineage>
</organism>
<reference evidence="2" key="2">
    <citation type="submission" date="2023-05" db="EMBL/GenBank/DDBJ databases">
        <authorList>
            <person name="Fouks B."/>
        </authorList>
    </citation>
    <scope>NUCLEOTIDE SEQUENCE</scope>
    <source>
        <strain evidence="2">Stay&amp;Tobe</strain>
        <tissue evidence="2">Testes</tissue>
    </source>
</reference>
<feature type="non-terminal residue" evidence="2">
    <location>
        <position position="268"/>
    </location>
</feature>
<evidence type="ECO:0000313" key="3">
    <source>
        <dbReference type="Proteomes" id="UP001233999"/>
    </source>
</evidence>
<keyword evidence="3" id="KW-1185">Reference proteome</keyword>
<feature type="compositionally biased region" description="Basic residues" evidence="1">
    <location>
        <begin position="140"/>
        <end position="153"/>
    </location>
</feature>
<reference evidence="2" key="1">
    <citation type="journal article" date="2023" name="IScience">
        <title>Live-bearing cockroach genome reveals convergent evolutionary mechanisms linked to viviparity in insects and beyond.</title>
        <authorList>
            <person name="Fouks B."/>
            <person name="Harrison M.C."/>
            <person name="Mikhailova A.A."/>
            <person name="Marchal E."/>
            <person name="English S."/>
            <person name="Carruthers M."/>
            <person name="Jennings E.C."/>
            <person name="Chiamaka E.L."/>
            <person name="Frigard R.A."/>
            <person name="Pippel M."/>
            <person name="Attardo G.M."/>
            <person name="Benoit J.B."/>
            <person name="Bornberg-Bauer E."/>
            <person name="Tobe S.S."/>
        </authorList>
    </citation>
    <scope>NUCLEOTIDE SEQUENCE</scope>
    <source>
        <strain evidence="2">Stay&amp;Tobe</strain>
    </source>
</reference>
<evidence type="ECO:0000256" key="1">
    <source>
        <dbReference type="SAM" id="MobiDB-lite"/>
    </source>
</evidence>
<gene>
    <name evidence="2" type="ORF">L9F63_017221</name>
</gene>
<protein>
    <submittedName>
        <fullName evidence="2">Uncharacterized protein</fullName>
    </submittedName>
</protein>
<feature type="region of interest" description="Disordered" evidence="1">
    <location>
        <begin position="107"/>
        <end position="156"/>
    </location>
</feature>
<proteinExistence type="predicted"/>
<sequence length="268" mass="29571">DSAKSVSNQSEICCCVHFQNTWRCSICRRKMQSRAQPVIQQDSTDSLLDVPMLEALQRRHSDVKINAANAVSSATDSMLVIPPRSPELRRHSDVSAASLKELQKLQAGDDCEQNGRSRPSPPIVSIGVDDADAEGEAWRRRQGRSRRMSRVTRQHSYDDELKNASGGGVAVSRNLCLPVQLPRRASAYDVYAARSGDPAQFEIQELEHNPSDVLDGVSPTGIPTSSRRPSFRAGKPPGLYDFDNTDTGDQSGLAVDEDRRTRRRGSQL</sequence>
<feature type="region of interest" description="Disordered" evidence="1">
    <location>
        <begin position="209"/>
        <end position="268"/>
    </location>
</feature>
<dbReference type="Proteomes" id="UP001233999">
    <property type="component" value="Unassembled WGS sequence"/>
</dbReference>
<comment type="caution">
    <text evidence="2">The sequence shown here is derived from an EMBL/GenBank/DDBJ whole genome shotgun (WGS) entry which is preliminary data.</text>
</comment>
<name>A0AAD8A169_DIPPU</name>
<dbReference type="EMBL" id="JASPKZ010004928">
    <property type="protein sequence ID" value="KAJ9589583.1"/>
    <property type="molecule type" value="Genomic_DNA"/>
</dbReference>
<dbReference type="AlphaFoldDB" id="A0AAD8A169"/>
<accession>A0AAD8A169</accession>
<evidence type="ECO:0000313" key="2">
    <source>
        <dbReference type="EMBL" id="KAJ9589583.1"/>
    </source>
</evidence>
<feature type="non-terminal residue" evidence="2">
    <location>
        <position position="1"/>
    </location>
</feature>